<feature type="compositionally biased region" description="Polar residues" evidence="1">
    <location>
        <begin position="251"/>
        <end position="270"/>
    </location>
</feature>
<evidence type="ECO:0000313" key="3">
    <source>
        <dbReference type="EMBL" id="CAG8772626.1"/>
    </source>
</evidence>
<organism evidence="3 4">
    <name type="scientific">Acaulospora morrowiae</name>
    <dbReference type="NCBI Taxonomy" id="94023"/>
    <lineage>
        <taxon>Eukaryota</taxon>
        <taxon>Fungi</taxon>
        <taxon>Fungi incertae sedis</taxon>
        <taxon>Mucoromycota</taxon>
        <taxon>Glomeromycotina</taxon>
        <taxon>Glomeromycetes</taxon>
        <taxon>Diversisporales</taxon>
        <taxon>Acaulosporaceae</taxon>
        <taxon>Acaulospora</taxon>
    </lineage>
</organism>
<dbReference type="Pfam" id="PF10650">
    <property type="entry name" value="zf-C3H1"/>
    <property type="match status" value="1"/>
</dbReference>
<keyword evidence="4" id="KW-1185">Reference proteome</keyword>
<name>A0A9N9JBC3_9GLOM</name>
<dbReference type="Proteomes" id="UP000789342">
    <property type="component" value="Unassembled WGS sequence"/>
</dbReference>
<sequence>NKIHPDRKLCMFETQRRGRCNDDQCLSQHFRDLPLNDHELVQDLLSYYEGCTDEQKIEYREGLKSLYDKMKEEKWDVNTCIDAMIDYRTEFNARHRSDYLDPLKHVPRRIVFNKKRPLSDPLDCEDDRASTSEEEYSSESLPTPEIITTMDDQEGYTPFEQSSPEYGMEYEEQINYLDPVSVEPHEHIFPEYDDNSEAEKDDPGKFDVPPSPSEHDSDVGEDEAYEELQQGSEESHVEQPQEVTALENKQENTPSNSEPQETPQPSSGFN</sequence>
<reference evidence="3" key="1">
    <citation type="submission" date="2021-06" db="EMBL/GenBank/DDBJ databases">
        <authorList>
            <person name="Kallberg Y."/>
            <person name="Tangrot J."/>
            <person name="Rosling A."/>
        </authorList>
    </citation>
    <scope>NUCLEOTIDE SEQUENCE</scope>
    <source>
        <strain evidence="3">CL551</strain>
    </source>
</reference>
<dbReference type="EMBL" id="CAJVPV010047444">
    <property type="protein sequence ID" value="CAG8772626.1"/>
    <property type="molecule type" value="Genomic_DNA"/>
</dbReference>
<proteinExistence type="predicted"/>
<dbReference type="OrthoDB" id="1922977at2759"/>
<feature type="region of interest" description="Disordered" evidence="1">
    <location>
        <begin position="120"/>
        <end position="163"/>
    </location>
</feature>
<feature type="non-terminal residue" evidence="3">
    <location>
        <position position="270"/>
    </location>
</feature>
<dbReference type="InterPro" id="IPR019607">
    <property type="entry name" value="Putative_zinc-finger_domain"/>
</dbReference>
<comment type="caution">
    <text evidence="3">The sequence shown here is derived from an EMBL/GenBank/DDBJ whole genome shotgun (WGS) entry which is preliminary data.</text>
</comment>
<evidence type="ECO:0000256" key="1">
    <source>
        <dbReference type="SAM" id="MobiDB-lite"/>
    </source>
</evidence>
<protein>
    <submittedName>
        <fullName evidence="3">10952_t:CDS:1</fullName>
    </submittedName>
</protein>
<feature type="non-terminal residue" evidence="3">
    <location>
        <position position="1"/>
    </location>
</feature>
<evidence type="ECO:0000313" key="4">
    <source>
        <dbReference type="Proteomes" id="UP000789342"/>
    </source>
</evidence>
<evidence type="ECO:0000259" key="2">
    <source>
        <dbReference type="Pfam" id="PF10650"/>
    </source>
</evidence>
<dbReference type="AlphaFoldDB" id="A0A9N9JBC3"/>
<feature type="compositionally biased region" description="Acidic residues" evidence="1">
    <location>
        <begin position="122"/>
        <end position="137"/>
    </location>
</feature>
<feature type="domain" description="Putative zinc-finger" evidence="2">
    <location>
        <begin position="9"/>
        <end position="31"/>
    </location>
</feature>
<gene>
    <name evidence="3" type="ORF">AMORRO_LOCUS16694</name>
</gene>
<feature type="region of interest" description="Disordered" evidence="1">
    <location>
        <begin position="190"/>
        <end position="270"/>
    </location>
</feature>
<accession>A0A9N9JBC3</accession>